<evidence type="ECO:0000256" key="2">
    <source>
        <dbReference type="SAM" id="SignalP"/>
    </source>
</evidence>
<sequence>MNVASKIVLALVAAAACSVAAAQTYSSDADRRAANREQALERWRAQQGTTQDSRSDRRYDNDRRGKPSAMQSVRNTTHKAAQSTRNFTHRQLQKSRAFKARQDRRGNPGPTPSVHEPRAIGR</sequence>
<feature type="compositionally biased region" description="Basic and acidic residues" evidence="1">
    <location>
        <begin position="28"/>
        <end position="44"/>
    </location>
</feature>
<feature type="region of interest" description="Disordered" evidence="1">
    <location>
        <begin position="23"/>
        <end position="122"/>
    </location>
</feature>
<dbReference type="AlphaFoldDB" id="A0A7Y6TWA2"/>
<keyword evidence="2" id="KW-0732">Signal</keyword>
<evidence type="ECO:0000313" key="3">
    <source>
        <dbReference type="EMBL" id="NUZ05870.1"/>
    </source>
</evidence>
<dbReference type="PROSITE" id="PS51257">
    <property type="entry name" value="PROKAR_LIPOPROTEIN"/>
    <property type="match status" value="1"/>
</dbReference>
<protein>
    <submittedName>
        <fullName evidence="3">Uncharacterized protein</fullName>
    </submittedName>
</protein>
<proteinExistence type="predicted"/>
<name>A0A7Y6TWA2_9BURK</name>
<evidence type="ECO:0000313" key="4">
    <source>
        <dbReference type="Proteomes" id="UP000529637"/>
    </source>
</evidence>
<keyword evidence="4" id="KW-1185">Reference proteome</keyword>
<reference evidence="3 4" key="1">
    <citation type="submission" date="2020-06" db="EMBL/GenBank/DDBJ databases">
        <title>Schlegella sp. ID0723 isolated from air conditioner.</title>
        <authorList>
            <person name="Kim D.Y."/>
            <person name="Kim D.-U."/>
        </authorList>
    </citation>
    <scope>NUCLEOTIDE SEQUENCE [LARGE SCALE GENOMIC DNA]</scope>
    <source>
        <strain evidence="3 4">ID0723</strain>
    </source>
</reference>
<organism evidence="3 4">
    <name type="scientific">Piscinibacter koreensis</name>
    <dbReference type="NCBI Taxonomy" id="2742824"/>
    <lineage>
        <taxon>Bacteria</taxon>
        <taxon>Pseudomonadati</taxon>
        <taxon>Pseudomonadota</taxon>
        <taxon>Betaproteobacteria</taxon>
        <taxon>Burkholderiales</taxon>
        <taxon>Sphaerotilaceae</taxon>
        <taxon>Piscinibacter</taxon>
    </lineage>
</organism>
<feature type="compositionally biased region" description="Basic and acidic residues" evidence="1">
    <location>
        <begin position="53"/>
        <end position="65"/>
    </location>
</feature>
<feature type="compositionally biased region" description="Basic residues" evidence="1">
    <location>
        <begin position="87"/>
        <end position="99"/>
    </location>
</feature>
<accession>A0A7Y6TWA2</accession>
<feature type="chain" id="PRO_5031184087" evidence="2">
    <location>
        <begin position="22"/>
        <end position="122"/>
    </location>
</feature>
<gene>
    <name evidence="3" type="ORF">HQN59_08840</name>
</gene>
<evidence type="ECO:0000256" key="1">
    <source>
        <dbReference type="SAM" id="MobiDB-lite"/>
    </source>
</evidence>
<comment type="caution">
    <text evidence="3">The sequence shown here is derived from an EMBL/GenBank/DDBJ whole genome shotgun (WGS) entry which is preliminary data.</text>
</comment>
<feature type="compositionally biased region" description="Polar residues" evidence="1">
    <location>
        <begin position="69"/>
        <end position="86"/>
    </location>
</feature>
<dbReference type="RefSeq" id="WP_176068214.1">
    <property type="nucleotide sequence ID" value="NZ_JABWMJ010000003.1"/>
</dbReference>
<dbReference type="Proteomes" id="UP000529637">
    <property type="component" value="Unassembled WGS sequence"/>
</dbReference>
<feature type="signal peptide" evidence="2">
    <location>
        <begin position="1"/>
        <end position="21"/>
    </location>
</feature>
<dbReference type="EMBL" id="JABWMJ010000003">
    <property type="protein sequence ID" value="NUZ05870.1"/>
    <property type="molecule type" value="Genomic_DNA"/>
</dbReference>